<feature type="domain" description="Transcription elongation factor GreA/GreB C-terminal" evidence="10">
    <location>
        <begin position="102"/>
        <end position="175"/>
    </location>
</feature>
<proteinExistence type="inferred from homology"/>
<comment type="function">
    <text evidence="6 8 9">Necessary for efficient RNA polymerase transcription elongation past template-encoded arresting sites. The arresting sites in DNA have the property of trapping a certain fraction of elongating RNA polymerases that pass through, resulting in locked ternary complexes. Cleavage of the nascent transcript by cleavage factors such as GreA or GreB allows the resumption of elongation from the new 3'terminus. GreA releases sequences of 2 to 3 nucleotides.</text>
</comment>
<name>A0A073KV92_9BACI</name>
<dbReference type="EMBL" id="JOTM01000001">
    <property type="protein sequence ID" value="KEK26308.1"/>
    <property type="molecule type" value="Genomic_DNA"/>
</dbReference>
<dbReference type="eggNOG" id="COG0782">
    <property type="taxonomic scope" value="Bacteria"/>
</dbReference>
<keyword evidence="3 8" id="KW-0805">Transcription regulation</keyword>
<dbReference type="NCBIfam" id="NF001261">
    <property type="entry name" value="PRK00226.1-2"/>
    <property type="match status" value="1"/>
</dbReference>
<dbReference type="PANTHER" id="PTHR30437">
    <property type="entry name" value="TRANSCRIPTION ELONGATION FACTOR GREA"/>
    <property type="match status" value="1"/>
</dbReference>
<organism evidence="12 13">
    <name type="scientific">Bacillus gaemokensis</name>
    <dbReference type="NCBI Taxonomy" id="574375"/>
    <lineage>
        <taxon>Bacteria</taxon>
        <taxon>Bacillati</taxon>
        <taxon>Bacillota</taxon>
        <taxon>Bacilli</taxon>
        <taxon>Bacillales</taxon>
        <taxon>Bacillaceae</taxon>
        <taxon>Bacillus</taxon>
        <taxon>Bacillus cereus group</taxon>
    </lineage>
</organism>
<gene>
    <name evidence="8" type="primary">greA</name>
    <name evidence="12" type="ORF">BAGA_03455</name>
</gene>
<dbReference type="PIRSF" id="PIRSF006092">
    <property type="entry name" value="GreA_GreB"/>
    <property type="match status" value="1"/>
</dbReference>
<dbReference type="AlphaFoldDB" id="A0A073KV92"/>
<dbReference type="GO" id="GO:0032784">
    <property type="term" value="P:regulation of DNA-templated transcription elongation"/>
    <property type="evidence" value="ECO:0007669"/>
    <property type="project" value="UniProtKB-UniRule"/>
</dbReference>
<evidence type="ECO:0000313" key="13">
    <source>
        <dbReference type="Proteomes" id="UP000027778"/>
    </source>
</evidence>
<comment type="similarity">
    <text evidence="1 8 9">Belongs to the GreA/GreB family.</text>
</comment>
<evidence type="ECO:0000256" key="9">
    <source>
        <dbReference type="RuleBase" id="RU000556"/>
    </source>
</evidence>
<dbReference type="InterPro" id="IPR006359">
    <property type="entry name" value="Tscrpt_elong_fac_GreA"/>
</dbReference>
<keyword evidence="12" id="KW-0251">Elongation factor</keyword>
<dbReference type="Proteomes" id="UP000027778">
    <property type="component" value="Unassembled WGS sequence"/>
</dbReference>
<evidence type="ECO:0000256" key="8">
    <source>
        <dbReference type="HAMAP-Rule" id="MF_00105"/>
    </source>
</evidence>
<evidence type="ECO:0000259" key="11">
    <source>
        <dbReference type="Pfam" id="PF03449"/>
    </source>
</evidence>
<keyword evidence="4 8" id="KW-0238">DNA-binding</keyword>
<keyword evidence="13" id="KW-1185">Reference proteome</keyword>
<dbReference type="InterPro" id="IPR023459">
    <property type="entry name" value="Tscrpt_elong_fac_GreA/B_fam"/>
</dbReference>
<dbReference type="HAMAP" id="MF_00105">
    <property type="entry name" value="GreA_GreB"/>
    <property type="match status" value="1"/>
</dbReference>
<evidence type="ECO:0000256" key="7">
    <source>
        <dbReference type="ARBA" id="ARBA00030776"/>
    </source>
</evidence>
<protein>
    <recommendedName>
        <fullName evidence="2 8">Transcription elongation factor GreA</fullName>
    </recommendedName>
    <alternativeName>
        <fullName evidence="7 8">Transcript cleavage factor GreA</fullName>
    </alternativeName>
</protein>
<dbReference type="Gene3D" id="1.10.287.180">
    <property type="entry name" value="Transcription elongation factor, GreA/GreB, N-terminal domain"/>
    <property type="match status" value="1"/>
</dbReference>
<dbReference type="Pfam" id="PF01272">
    <property type="entry name" value="GreA_GreB"/>
    <property type="match status" value="1"/>
</dbReference>
<evidence type="ECO:0000313" key="12">
    <source>
        <dbReference type="EMBL" id="KEK26308.1"/>
    </source>
</evidence>
<feature type="domain" description="Transcription elongation factor GreA/GreB N-terminal" evidence="11">
    <location>
        <begin position="25"/>
        <end position="94"/>
    </location>
</feature>
<sequence>MELLFFSGDWYIKGVENMATEKTYPMTLEGKQKLENEVEQLKTVRRKEVVERIKIARSFGDLSENSEYDAAKDEQAFVEGRITQLENMIRNAVIIEDNGEESTVVTLGKTVTFKELPDGDEEAYTIVGSAEADPFEGRISNDSPIAKSLLGKQIGEKVAIQTPGGEMQVEIVSVK</sequence>
<comment type="caution">
    <text evidence="12">The sequence shown here is derived from an EMBL/GenBank/DDBJ whole genome shotgun (WGS) entry which is preliminary data.</text>
</comment>
<dbReference type="SUPFAM" id="SSF46557">
    <property type="entry name" value="GreA transcript cleavage protein, N-terminal domain"/>
    <property type="match status" value="1"/>
</dbReference>
<dbReference type="SUPFAM" id="SSF54534">
    <property type="entry name" value="FKBP-like"/>
    <property type="match status" value="1"/>
</dbReference>
<dbReference type="NCBIfam" id="NF001263">
    <property type="entry name" value="PRK00226.1-4"/>
    <property type="match status" value="1"/>
</dbReference>
<keyword evidence="8" id="KW-0175">Coiled coil</keyword>
<dbReference type="GO" id="GO:0070063">
    <property type="term" value="F:RNA polymerase binding"/>
    <property type="evidence" value="ECO:0007669"/>
    <property type="project" value="InterPro"/>
</dbReference>
<dbReference type="Pfam" id="PF03449">
    <property type="entry name" value="GreA_GreB_N"/>
    <property type="match status" value="1"/>
</dbReference>
<dbReference type="FunFam" id="1.10.287.180:FF:000001">
    <property type="entry name" value="Transcription elongation factor GreA"/>
    <property type="match status" value="1"/>
</dbReference>
<evidence type="ECO:0000256" key="1">
    <source>
        <dbReference type="ARBA" id="ARBA00008213"/>
    </source>
</evidence>
<dbReference type="InterPro" id="IPR001437">
    <property type="entry name" value="Tscrpt_elong_fac_GreA/B_C"/>
</dbReference>
<evidence type="ECO:0000256" key="2">
    <source>
        <dbReference type="ARBA" id="ARBA00013729"/>
    </source>
</evidence>
<keyword evidence="5 8" id="KW-0804">Transcription</keyword>
<dbReference type="Gene3D" id="3.10.50.30">
    <property type="entry name" value="Transcription elongation factor, GreA/GreB, C-terminal domain"/>
    <property type="match status" value="1"/>
</dbReference>
<dbReference type="PROSITE" id="PS00829">
    <property type="entry name" value="GREAB_1"/>
    <property type="match status" value="1"/>
</dbReference>
<evidence type="ECO:0000256" key="3">
    <source>
        <dbReference type="ARBA" id="ARBA00023015"/>
    </source>
</evidence>
<dbReference type="NCBIfam" id="TIGR01462">
    <property type="entry name" value="greA"/>
    <property type="match status" value="1"/>
</dbReference>
<evidence type="ECO:0000256" key="5">
    <source>
        <dbReference type="ARBA" id="ARBA00023163"/>
    </source>
</evidence>
<dbReference type="STRING" id="574375.AZF08_03505"/>
<dbReference type="GO" id="GO:0006354">
    <property type="term" value="P:DNA-templated transcription elongation"/>
    <property type="evidence" value="ECO:0007669"/>
    <property type="project" value="TreeGrafter"/>
</dbReference>
<feature type="coiled-coil region" evidence="8">
    <location>
        <begin position="31"/>
        <end position="88"/>
    </location>
</feature>
<evidence type="ECO:0000259" key="10">
    <source>
        <dbReference type="Pfam" id="PF01272"/>
    </source>
</evidence>
<dbReference type="InterPro" id="IPR022691">
    <property type="entry name" value="Tscrpt_elong_fac_GreA/B_N"/>
</dbReference>
<dbReference type="InterPro" id="IPR036805">
    <property type="entry name" value="Tscrpt_elong_fac_GreA/B_N_sf"/>
</dbReference>
<dbReference type="FunFam" id="3.10.50.30:FF:000001">
    <property type="entry name" value="Transcription elongation factor GreA"/>
    <property type="match status" value="1"/>
</dbReference>
<keyword evidence="12" id="KW-0648">Protein biosynthesis</keyword>
<evidence type="ECO:0000256" key="6">
    <source>
        <dbReference type="ARBA" id="ARBA00024916"/>
    </source>
</evidence>
<accession>A0A073KV92</accession>
<dbReference type="InterPro" id="IPR018151">
    <property type="entry name" value="TF_GreA/GreB_CS"/>
</dbReference>
<dbReference type="PANTHER" id="PTHR30437:SF4">
    <property type="entry name" value="TRANSCRIPTION ELONGATION FACTOR GREA"/>
    <property type="match status" value="1"/>
</dbReference>
<dbReference type="InterPro" id="IPR036953">
    <property type="entry name" value="GreA/GreB_C_sf"/>
</dbReference>
<reference evidence="12 13" key="1">
    <citation type="submission" date="2014-06" db="EMBL/GenBank/DDBJ databases">
        <title>Draft genome sequence of Bacillus gaemokensis JCM 15801 (MCCC 1A00707).</title>
        <authorList>
            <person name="Lai Q."/>
            <person name="Liu Y."/>
            <person name="Shao Z."/>
        </authorList>
    </citation>
    <scope>NUCLEOTIDE SEQUENCE [LARGE SCALE GENOMIC DNA]</scope>
    <source>
        <strain evidence="12 13">JCM 15801</strain>
    </source>
</reference>
<evidence type="ECO:0000256" key="4">
    <source>
        <dbReference type="ARBA" id="ARBA00023125"/>
    </source>
</evidence>
<dbReference type="InterPro" id="IPR028624">
    <property type="entry name" value="Tscrpt_elong_fac_GreA/B"/>
</dbReference>
<dbReference type="GO" id="GO:0003677">
    <property type="term" value="F:DNA binding"/>
    <property type="evidence" value="ECO:0007669"/>
    <property type="project" value="UniProtKB-UniRule"/>
</dbReference>
<dbReference type="GO" id="GO:0003746">
    <property type="term" value="F:translation elongation factor activity"/>
    <property type="evidence" value="ECO:0007669"/>
    <property type="project" value="UniProtKB-KW"/>
</dbReference>
<dbReference type="PROSITE" id="PS00830">
    <property type="entry name" value="GREAB_2"/>
    <property type="match status" value="1"/>
</dbReference>